<proteinExistence type="inferred from homology"/>
<comment type="subcellular location">
    <subcellularLocation>
        <location evidence="1">Cell membrane</location>
        <topology evidence="1">Multi-pass membrane protein</topology>
    </subcellularLocation>
</comment>
<protein>
    <submittedName>
        <fullName evidence="9">Purine permease</fullName>
    </submittedName>
</protein>
<sequence length="471" mass="48353">MTSSAMGTPEQLRDPDYMPALGRAIPLGIQHVLAMFVSNVTPAIIVCGAAGIGFGSDQGALGFPDMTYMIQMSMLFAGVATLFQTIGIGPMGARLPIVQGTSFAFVPIMIPAVAGLGTAGLGGLMTGVVLGGIFHFFLGFLIGRIRYALPPLVTGLIVLMIGLALVKVGIQYAAGGVPAMEAGMRAIAEAKAAGVPVDWSTISFGSFAQWAPALLVILVTLAIKFFTRGFMAVAAVLIGIIAGYILALFMGQVSFTAIERAGLFALPNPFRWGFEFNAAIIIGMCFMALISAIETVGDVSGITKGGAGREATDKEIEGATFADGAGSAIAGLFGGLPNTSFSQNVGLIAMTGLMSRHVVTIGAIFLIICGLVPKIGAAINTVPINVLGGGVVVMFGMVCAAGVNMLSDVKWNRRNMVIFATALSVSLGLQLVPEALQHMGATAQILLTSGLLPAAAIAIILNLVLPEDAGE</sequence>
<comment type="caution">
    <text evidence="9">The sequence shown here is derived from an EMBL/GenBank/DDBJ whole genome shotgun (WGS) entry which is preliminary data.</text>
</comment>
<dbReference type="EMBL" id="QWEY01000002">
    <property type="protein sequence ID" value="RGP38318.1"/>
    <property type="molecule type" value="Genomic_DNA"/>
</dbReference>
<keyword evidence="7 8" id="KW-0472">Membrane</keyword>
<feature type="transmembrane region" description="Helical" evidence="8">
    <location>
        <begin position="445"/>
        <end position="465"/>
    </location>
</feature>
<dbReference type="NCBIfam" id="TIGR00801">
    <property type="entry name" value="ncs2"/>
    <property type="match status" value="1"/>
</dbReference>
<organism evidence="9 10">
    <name type="scientific">Pseudotabrizicola alkalilacus</name>
    <dbReference type="NCBI Taxonomy" id="2305252"/>
    <lineage>
        <taxon>Bacteria</taxon>
        <taxon>Pseudomonadati</taxon>
        <taxon>Pseudomonadota</taxon>
        <taxon>Alphaproteobacteria</taxon>
        <taxon>Rhodobacterales</taxon>
        <taxon>Paracoccaceae</taxon>
        <taxon>Pseudotabrizicola</taxon>
    </lineage>
</organism>
<keyword evidence="6 8" id="KW-1133">Transmembrane helix</keyword>
<keyword evidence="5 8" id="KW-0812">Transmembrane</keyword>
<feature type="transmembrane region" description="Helical" evidence="8">
    <location>
        <begin position="95"/>
        <end position="114"/>
    </location>
</feature>
<feature type="transmembrane region" description="Helical" evidence="8">
    <location>
        <begin position="358"/>
        <end position="376"/>
    </location>
</feature>
<keyword evidence="4" id="KW-1003">Cell membrane</keyword>
<dbReference type="Pfam" id="PF00860">
    <property type="entry name" value="Xan_ur_permease"/>
    <property type="match status" value="1"/>
</dbReference>
<feature type="transmembrane region" description="Helical" evidence="8">
    <location>
        <begin position="233"/>
        <end position="258"/>
    </location>
</feature>
<dbReference type="NCBIfam" id="NF037981">
    <property type="entry name" value="NCS2_1"/>
    <property type="match status" value="1"/>
</dbReference>
<feature type="transmembrane region" description="Helical" evidence="8">
    <location>
        <begin position="415"/>
        <end position="433"/>
    </location>
</feature>
<evidence type="ECO:0000256" key="6">
    <source>
        <dbReference type="ARBA" id="ARBA00022989"/>
    </source>
</evidence>
<dbReference type="Proteomes" id="UP000284547">
    <property type="component" value="Unassembled WGS sequence"/>
</dbReference>
<evidence type="ECO:0000256" key="2">
    <source>
        <dbReference type="ARBA" id="ARBA00008821"/>
    </source>
</evidence>
<reference evidence="9 10" key="1">
    <citation type="submission" date="2018-08" db="EMBL/GenBank/DDBJ databases">
        <title>Flavobacterium tibetense sp. nov., isolated from a wetland YonghuCo on Tibetan Plateau.</title>
        <authorList>
            <person name="Phurbu D."/>
            <person name="Lu H."/>
            <person name="Xing P."/>
        </authorList>
    </citation>
    <scope>NUCLEOTIDE SEQUENCE [LARGE SCALE GENOMIC DNA]</scope>
    <source>
        <strain evidence="9 10">DJC</strain>
    </source>
</reference>
<dbReference type="AlphaFoldDB" id="A0A411Z5G3"/>
<feature type="transmembrane region" description="Helical" evidence="8">
    <location>
        <begin position="32"/>
        <end position="54"/>
    </location>
</feature>
<feature type="transmembrane region" description="Helical" evidence="8">
    <location>
        <begin position="120"/>
        <end position="141"/>
    </location>
</feature>
<feature type="transmembrane region" description="Helical" evidence="8">
    <location>
        <begin position="382"/>
        <end position="403"/>
    </location>
</feature>
<dbReference type="OrthoDB" id="9805749at2"/>
<name>A0A411Z5G3_9RHOB</name>
<dbReference type="GO" id="GO:0005886">
    <property type="term" value="C:plasma membrane"/>
    <property type="evidence" value="ECO:0007669"/>
    <property type="project" value="UniProtKB-SubCell"/>
</dbReference>
<comment type="similarity">
    <text evidence="2">Belongs to the nucleobase:cation symporter-2 (NCS2) (TC 2.A.40) family.</text>
</comment>
<dbReference type="RefSeq" id="WP_118150366.1">
    <property type="nucleotide sequence ID" value="NZ_QWEY01000002.1"/>
</dbReference>
<evidence type="ECO:0000256" key="7">
    <source>
        <dbReference type="ARBA" id="ARBA00023136"/>
    </source>
</evidence>
<evidence type="ECO:0000313" key="9">
    <source>
        <dbReference type="EMBL" id="RGP38318.1"/>
    </source>
</evidence>
<feature type="transmembrane region" description="Helical" evidence="8">
    <location>
        <begin position="66"/>
        <end position="83"/>
    </location>
</feature>
<feature type="transmembrane region" description="Helical" evidence="8">
    <location>
        <begin position="207"/>
        <end position="226"/>
    </location>
</feature>
<dbReference type="GO" id="GO:0042907">
    <property type="term" value="F:xanthine transmembrane transporter activity"/>
    <property type="evidence" value="ECO:0007669"/>
    <property type="project" value="TreeGrafter"/>
</dbReference>
<dbReference type="PANTHER" id="PTHR42810:SF4">
    <property type="entry name" value="URIC ACID TRANSPORTER UACT"/>
    <property type="match status" value="1"/>
</dbReference>
<keyword evidence="10" id="KW-1185">Reference proteome</keyword>
<gene>
    <name evidence="9" type="ORF">D1012_05705</name>
</gene>
<evidence type="ECO:0000256" key="3">
    <source>
        <dbReference type="ARBA" id="ARBA00022448"/>
    </source>
</evidence>
<evidence type="ECO:0000256" key="8">
    <source>
        <dbReference type="SAM" id="Phobius"/>
    </source>
</evidence>
<keyword evidence="3" id="KW-0813">Transport</keyword>
<dbReference type="PANTHER" id="PTHR42810">
    <property type="entry name" value="PURINE PERMEASE C1399.01C-RELATED"/>
    <property type="match status" value="1"/>
</dbReference>
<feature type="transmembrane region" description="Helical" evidence="8">
    <location>
        <begin position="153"/>
        <end position="174"/>
    </location>
</feature>
<evidence type="ECO:0000256" key="5">
    <source>
        <dbReference type="ARBA" id="ARBA00022692"/>
    </source>
</evidence>
<feature type="transmembrane region" description="Helical" evidence="8">
    <location>
        <begin position="278"/>
        <end position="296"/>
    </location>
</feature>
<dbReference type="InterPro" id="IPR006042">
    <property type="entry name" value="Xan_ur_permease"/>
</dbReference>
<dbReference type="InterPro" id="IPR006043">
    <property type="entry name" value="NCS2"/>
</dbReference>
<accession>A0A411Z5G3</accession>
<evidence type="ECO:0000256" key="1">
    <source>
        <dbReference type="ARBA" id="ARBA00004651"/>
    </source>
</evidence>
<evidence type="ECO:0000256" key="4">
    <source>
        <dbReference type="ARBA" id="ARBA00022475"/>
    </source>
</evidence>
<evidence type="ECO:0000313" key="10">
    <source>
        <dbReference type="Proteomes" id="UP000284547"/>
    </source>
</evidence>